<name>A0A7J6EBQ1_CANSA</name>
<dbReference type="AlphaFoldDB" id="A0A7J6EBQ1"/>
<comment type="caution">
    <text evidence="1">The sequence shown here is derived from an EMBL/GenBank/DDBJ whole genome shotgun (WGS) entry which is preliminary data.</text>
</comment>
<dbReference type="EMBL" id="JAATIQ010000444">
    <property type="protein sequence ID" value="KAF4355731.1"/>
    <property type="molecule type" value="Genomic_DNA"/>
</dbReference>
<protein>
    <recommendedName>
        <fullName evidence="3">DNA2/NAM7 helicase helicase domain-containing protein</fullName>
    </recommendedName>
</protein>
<accession>A0A7J6EBQ1</accession>
<organism evidence="1 2">
    <name type="scientific">Cannabis sativa</name>
    <name type="common">Hemp</name>
    <name type="synonym">Marijuana</name>
    <dbReference type="NCBI Taxonomy" id="3483"/>
    <lineage>
        <taxon>Eukaryota</taxon>
        <taxon>Viridiplantae</taxon>
        <taxon>Streptophyta</taxon>
        <taxon>Embryophyta</taxon>
        <taxon>Tracheophyta</taxon>
        <taxon>Spermatophyta</taxon>
        <taxon>Magnoliopsida</taxon>
        <taxon>eudicotyledons</taxon>
        <taxon>Gunneridae</taxon>
        <taxon>Pentapetalae</taxon>
        <taxon>rosids</taxon>
        <taxon>fabids</taxon>
        <taxon>Rosales</taxon>
        <taxon>Cannabaceae</taxon>
        <taxon>Cannabis</taxon>
    </lineage>
</organism>
<proteinExistence type="predicted"/>
<reference evidence="1 2" key="1">
    <citation type="journal article" date="2020" name="bioRxiv">
        <title>Sequence and annotation of 42 cannabis genomes reveals extensive copy number variation in cannabinoid synthesis and pathogen resistance genes.</title>
        <authorList>
            <person name="Mckernan K.J."/>
            <person name="Helbert Y."/>
            <person name="Kane L.T."/>
            <person name="Ebling H."/>
            <person name="Zhang L."/>
            <person name="Liu B."/>
            <person name="Eaton Z."/>
            <person name="Mclaughlin S."/>
            <person name="Kingan S."/>
            <person name="Baybayan P."/>
            <person name="Concepcion G."/>
            <person name="Jordan M."/>
            <person name="Riva A."/>
            <person name="Barbazuk W."/>
            <person name="Harkins T."/>
        </authorList>
    </citation>
    <scope>NUCLEOTIDE SEQUENCE [LARGE SCALE GENOMIC DNA]</scope>
    <source>
        <strain evidence="2">cv. Jamaican Lion 4</strain>
        <tissue evidence="1">Leaf</tissue>
    </source>
</reference>
<keyword evidence="2" id="KW-1185">Reference proteome</keyword>
<dbReference type="Proteomes" id="UP000583929">
    <property type="component" value="Unassembled WGS sequence"/>
</dbReference>
<evidence type="ECO:0000313" key="2">
    <source>
        <dbReference type="Proteomes" id="UP000583929"/>
    </source>
</evidence>
<evidence type="ECO:0008006" key="3">
    <source>
        <dbReference type="Google" id="ProtNLM"/>
    </source>
</evidence>
<evidence type="ECO:0000313" key="1">
    <source>
        <dbReference type="EMBL" id="KAF4355731.1"/>
    </source>
</evidence>
<gene>
    <name evidence="1" type="ORF">G4B88_030331</name>
</gene>
<sequence length="116" mass="12706">MVLSLYGVHLGQERRKSMLHFLKINYTTLICAPTNVAITEVASRVLTDTNKITSKVQPHTYSLVVTPNVPHFKTIENTTPYLEINRNPCLVLSKSSKTLTSASLSPPPVAISVSGN</sequence>